<protein>
    <submittedName>
        <fullName evidence="1">Uncharacterized protein</fullName>
    </submittedName>
</protein>
<dbReference type="HOGENOM" id="CLU_1990955_0_0_5"/>
<gene>
    <name evidence="1" type="ordered locus">RPA3854</name>
</gene>
<sequence length="125" mass="13625">MPRVSASPRTPPPPVMDLRMSEDSAFPIDFSALTRAQLENITRVCHGSAGSVFQQAGLFTSAGLPIVNNVRLKLAQRDADAFTTFEELINLFEDFYGRLALIEDTQNNLLLSALSAGDEPGETLQ</sequence>
<name>Q6N341_RHOPA</name>
<proteinExistence type="predicted"/>
<organism evidence="1">
    <name type="scientific">Rhodopseudomonas palustris (strain ATCC BAA-98 / CGA009)</name>
    <dbReference type="NCBI Taxonomy" id="258594"/>
    <lineage>
        <taxon>Bacteria</taxon>
        <taxon>Pseudomonadati</taxon>
        <taxon>Pseudomonadota</taxon>
        <taxon>Alphaproteobacteria</taxon>
        <taxon>Hyphomicrobiales</taxon>
        <taxon>Nitrobacteraceae</taxon>
        <taxon>Rhodopseudomonas</taxon>
    </lineage>
</organism>
<dbReference type="EMBL" id="BX572605">
    <property type="protein sequence ID" value="CAE29295.1"/>
    <property type="molecule type" value="Genomic_DNA"/>
</dbReference>
<dbReference type="AlphaFoldDB" id="Q6N341"/>
<accession>Q6N341</accession>
<evidence type="ECO:0000313" key="1">
    <source>
        <dbReference type="EMBL" id="CAE29295.1"/>
    </source>
</evidence>
<reference evidence="1" key="1">
    <citation type="journal article" date="2004" name="Nat. Biotechnol.">
        <title>Complete genome sequence of the metabolically versatile photosynthetic bacterium Rhodopseudomonas palustris.</title>
        <authorList>
            <person name="Larimer F.W."/>
            <person name="Chain P."/>
            <person name="Hauser L."/>
            <person name="Lamerdin J."/>
            <person name="Malfatti S."/>
            <person name="Do L."/>
            <person name="Land M.L."/>
            <person name="Pelletier D.A."/>
            <person name="Beatty J.T."/>
            <person name="Lang A.S."/>
            <person name="Tabita F.R."/>
            <person name="Gibson J.L."/>
            <person name="Hanson T.E."/>
            <person name="Bobst C."/>
            <person name="Torres J.L."/>
            <person name="Peres C."/>
            <person name="Harrison F.H."/>
            <person name="Gibson J."/>
            <person name="Harwood C.S."/>
        </authorList>
    </citation>
    <scope>NUCLEOTIDE SEQUENCE [LARGE SCALE GENOMIC DNA]</scope>
    <source>
        <strain evidence="1">CGA009</strain>
    </source>
</reference>